<dbReference type="PROSITE" id="PS51192">
    <property type="entry name" value="HELICASE_ATP_BIND_1"/>
    <property type="match status" value="1"/>
</dbReference>
<dbReference type="PROSITE" id="PS51194">
    <property type="entry name" value="HELICASE_CTER"/>
    <property type="match status" value="1"/>
</dbReference>
<evidence type="ECO:0008006" key="7">
    <source>
        <dbReference type="Google" id="ProtNLM"/>
    </source>
</evidence>
<accession>A0ABY8TM48</accession>
<dbReference type="SUPFAM" id="SSF52540">
    <property type="entry name" value="P-loop containing nucleoside triphosphate hydrolases"/>
    <property type="match status" value="2"/>
</dbReference>
<sequence>MAGLTGGDPAAAAAGAVDDPDAAFRNMKRQRMHDGSAGATPGGSMEDLLAGGPAPHTSGSSNQLQALGQANWNAGGSNGGGNRMVEGTDLSQVYEQARQQQMQQQQGLMPGAEYGDMPINSLQQNMLMPPQGGYGAGAMQQNNGMRLQRLDRGYGGTYGAGGRPPLNSSSAQQGPARLTTGHKHAGYLEQLVRAKFQGGGGGAAPQASHGMVTRGAALGNYGSLSAGSGGQAPVAAAANSFYQRYPLGGARPGSSGSLNKADQDDDADQLLSKCEAISANLRKALGGEGDQVIDAAGHDGLSGNSLKLVERGPRLEAACSALADHLKPYQLVGINFLLLLYRQQVGGAILADEMGLGKTAQAICFLGLLSEFENDMGPHLVVAPASLLENWERELALWCPRLRVVTYHGAHKEMVRNQLEKWRYDVAAELDKGTLAEPPPGWIRPGEVADTAEESGSSEDEDDNRYAQEEFGEQPFHDHGYEDLADAASGKGAFDVMLTTYTLFERVGASNSADRAFLRKWKWSQMLLDEAHALKNAASQRSRRLRKLAAGCRGRVMLTGTPLQNDLGELHNLLSFLLPTLFKEADESAEGGFEELLQRANNDSLAEQRLIQRMRGLLAPFVLRRLKSELAEQMVTKSHKMHEVAMTPEQSSLYKAAVQKVRDEVMAAVEAANLPNAAAGSAAGRNARARNLNTKYFNEQGGELAPIPITKRKRGRPAKKKPNEEPAIGIMDGLGLEGLGMSSGPSMSEGGTQAMSTLSGPGSRAGSEATPGPGDQADTAGTSGPNGCGSNREGSVASSARRMPLAIKNKDDAAQMVSKLGSQRINNIFTHLRKICQHPLLVRHHFNDDKVKEIAEVASANKLFGGNCTVPRVLQEISGYNDFQLHNFCHTYPALLGQHLLPPTCLMASGKLVALDKLLNDLRAAGSRPLIFSQWTTVLDILEWFLHERGLTYVRLDGSTAVADRLSIVDSFNDPDGGVFAFLLSTRAGGQGLNLTGADTVILHDVDFNPQVDRQAEDRCHRLGQTRPVTVHRMVLAGTVDNNIHQIAQRKLRLDKEVLEGVTVTTEGGGGRGRGRGRGRGGRGDGPAVGSAESKHMGEILAALLAGHDEEQEQEAAEYQEEGGGDAGGSEAGYGQQGVQAGYQQQQQPGAV</sequence>
<feature type="compositionally biased region" description="Polar residues" evidence="2">
    <location>
        <begin position="779"/>
        <end position="798"/>
    </location>
</feature>
<feature type="region of interest" description="Disordered" evidence="2">
    <location>
        <begin position="152"/>
        <end position="178"/>
    </location>
</feature>
<dbReference type="EMBL" id="CP126208">
    <property type="protein sequence ID" value="WIA09411.1"/>
    <property type="molecule type" value="Genomic_DNA"/>
</dbReference>
<dbReference type="Gene3D" id="3.40.50.10810">
    <property type="entry name" value="Tandem AAA-ATPase domain"/>
    <property type="match status" value="2"/>
</dbReference>
<dbReference type="InterPro" id="IPR038718">
    <property type="entry name" value="SNF2-like_sf"/>
</dbReference>
<feature type="compositionally biased region" description="Low complexity" evidence="2">
    <location>
        <begin position="1137"/>
        <end position="1152"/>
    </location>
</feature>
<keyword evidence="6" id="KW-1185">Reference proteome</keyword>
<evidence type="ECO:0000259" key="4">
    <source>
        <dbReference type="PROSITE" id="PS51194"/>
    </source>
</evidence>
<dbReference type="Pfam" id="PF00176">
    <property type="entry name" value="SNF2-rel_dom"/>
    <property type="match status" value="1"/>
</dbReference>
<feature type="region of interest" description="Disordered" evidence="2">
    <location>
        <begin position="1"/>
        <end position="62"/>
    </location>
</feature>
<dbReference type="Pfam" id="PF00271">
    <property type="entry name" value="Helicase_C"/>
    <property type="match status" value="1"/>
</dbReference>
<feature type="region of interest" description="Disordered" evidence="2">
    <location>
        <begin position="435"/>
        <end position="465"/>
    </location>
</feature>
<feature type="region of interest" description="Disordered" evidence="2">
    <location>
        <begin position="703"/>
        <end position="800"/>
    </location>
</feature>
<feature type="region of interest" description="Disordered" evidence="2">
    <location>
        <begin position="1105"/>
        <end position="1152"/>
    </location>
</feature>
<evidence type="ECO:0000256" key="1">
    <source>
        <dbReference type="ARBA" id="ARBA00022801"/>
    </source>
</evidence>
<organism evidence="5 6">
    <name type="scientific">Tetradesmus obliquus</name>
    <name type="common">Green alga</name>
    <name type="synonym">Acutodesmus obliquus</name>
    <dbReference type="NCBI Taxonomy" id="3088"/>
    <lineage>
        <taxon>Eukaryota</taxon>
        <taxon>Viridiplantae</taxon>
        <taxon>Chlorophyta</taxon>
        <taxon>core chlorophytes</taxon>
        <taxon>Chlorophyceae</taxon>
        <taxon>CS clade</taxon>
        <taxon>Sphaeropleales</taxon>
        <taxon>Scenedesmaceae</taxon>
        <taxon>Tetradesmus</taxon>
    </lineage>
</organism>
<feature type="compositionally biased region" description="Gly residues" evidence="2">
    <location>
        <begin position="153"/>
        <end position="162"/>
    </location>
</feature>
<evidence type="ECO:0000259" key="3">
    <source>
        <dbReference type="PROSITE" id="PS51192"/>
    </source>
</evidence>
<dbReference type="Proteomes" id="UP001244341">
    <property type="component" value="Chromosome 1b"/>
</dbReference>
<dbReference type="Gene3D" id="3.40.50.300">
    <property type="entry name" value="P-loop containing nucleotide triphosphate hydrolases"/>
    <property type="match status" value="1"/>
</dbReference>
<feature type="domain" description="Helicase ATP-binding" evidence="3">
    <location>
        <begin position="339"/>
        <end position="580"/>
    </location>
</feature>
<protein>
    <recommendedName>
        <fullName evidence="7">Helicase ATP-binding domain-containing protein</fullName>
    </recommendedName>
</protein>
<dbReference type="InterPro" id="IPR000330">
    <property type="entry name" value="SNF2_N"/>
</dbReference>
<feature type="compositionally biased region" description="Gly residues" evidence="2">
    <location>
        <begin position="1125"/>
        <end position="1136"/>
    </location>
</feature>
<evidence type="ECO:0000313" key="5">
    <source>
        <dbReference type="EMBL" id="WIA09411.1"/>
    </source>
</evidence>
<dbReference type="InterPro" id="IPR001650">
    <property type="entry name" value="Helicase_C-like"/>
</dbReference>
<feature type="compositionally biased region" description="Low complexity" evidence="2">
    <location>
        <begin position="739"/>
        <end position="751"/>
    </location>
</feature>
<feature type="domain" description="Helicase C-terminal" evidence="4">
    <location>
        <begin position="914"/>
        <end position="1063"/>
    </location>
</feature>
<dbReference type="CDD" id="cd17919">
    <property type="entry name" value="DEXHc_Snf"/>
    <property type="match status" value="1"/>
</dbReference>
<feature type="compositionally biased region" description="Low complexity" evidence="2">
    <location>
        <begin position="7"/>
        <end position="17"/>
    </location>
</feature>
<evidence type="ECO:0000256" key="2">
    <source>
        <dbReference type="SAM" id="MobiDB-lite"/>
    </source>
</evidence>
<reference evidence="5 6" key="1">
    <citation type="submission" date="2023-05" db="EMBL/GenBank/DDBJ databases">
        <title>A 100% complete, gapless, phased diploid assembly of the Scenedesmus obliquus UTEX 3031 genome.</title>
        <authorList>
            <person name="Biondi T.C."/>
            <person name="Hanschen E.R."/>
            <person name="Kwon T."/>
            <person name="Eng W."/>
            <person name="Kruse C.P.S."/>
            <person name="Koehler S.I."/>
            <person name="Kunde Y."/>
            <person name="Gleasner C.D."/>
            <person name="You Mak K.T."/>
            <person name="Polle J."/>
            <person name="Hovde B.T."/>
            <person name="Starkenburg S.R."/>
        </authorList>
    </citation>
    <scope>NUCLEOTIDE SEQUENCE [LARGE SCALE GENOMIC DNA]</scope>
    <source>
        <strain evidence="5 6">DOE0152z</strain>
    </source>
</reference>
<dbReference type="PANTHER" id="PTHR10799">
    <property type="entry name" value="SNF2/RAD54 HELICASE FAMILY"/>
    <property type="match status" value="1"/>
</dbReference>
<proteinExistence type="predicted"/>
<gene>
    <name evidence="5" type="ORF">OEZ85_008816</name>
</gene>
<feature type="compositionally biased region" description="Acidic residues" evidence="2">
    <location>
        <begin position="450"/>
        <end position="463"/>
    </location>
</feature>
<feature type="compositionally biased region" description="Acidic residues" evidence="2">
    <location>
        <begin position="1110"/>
        <end position="1124"/>
    </location>
</feature>
<dbReference type="InterPro" id="IPR027417">
    <property type="entry name" value="P-loop_NTPase"/>
</dbReference>
<keyword evidence="1" id="KW-0378">Hydrolase</keyword>
<dbReference type="SMART" id="SM00487">
    <property type="entry name" value="DEXDc"/>
    <property type="match status" value="1"/>
</dbReference>
<name>A0ABY8TM48_TETOB</name>
<dbReference type="CDD" id="cd18793">
    <property type="entry name" value="SF2_C_SNF"/>
    <property type="match status" value="1"/>
</dbReference>
<feature type="region of interest" description="Disordered" evidence="2">
    <location>
        <begin position="1064"/>
        <end position="1093"/>
    </location>
</feature>
<evidence type="ECO:0000313" key="6">
    <source>
        <dbReference type="Proteomes" id="UP001244341"/>
    </source>
</evidence>
<dbReference type="SMART" id="SM00490">
    <property type="entry name" value="HELICc"/>
    <property type="match status" value="1"/>
</dbReference>
<dbReference type="InterPro" id="IPR014001">
    <property type="entry name" value="Helicase_ATP-bd"/>
</dbReference>
<dbReference type="InterPro" id="IPR049730">
    <property type="entry name" value="SNF2/RAD54-like_C"/>
</dbReference>
<feature type="compositionally biased region" description="Basic residues" evidence="2">
    <location>
        <begin position="710"/>
        <end position="720"/>
    </location>
</feature>